<evidence type="ECO:0000256" key="1">
    <source>
        <dbReference type="ARBA" id="ARBA00005474"/>
    </source>
</evidence>
<dbReference type="PANTHER" id="PTHR31301:SF58">
    <property type="entry name" value="LOB DOMAIN-CONTAINING PROTEIN 3"/>
    <property type="match status" value="1"/>
</dbReference>
<dbReference type="Pfam" id="PF03195">
    <property type="entry name" value="LOB"/>
    <property type="match status" value="1"/>
</dbReference>
<comment type="similarity">
    <text evidence="1">Belongs to the LOB domain-containing protein family.</text>
</comment>
<dbReference type="PROSITE" id="PS50891">
    <property type="entry name" value="LOB"/>
    <property type="match status" value="1"/>
</dbReference>
<accession>B8LQI9</accession>
<feature type="domain" description="LOB" evidence="2">
    <location>
        <begin position="16"/>
        <end position="117"/>
    </location>
</feature>
<reference evidence="3" key="1">
    <citation type="submission" date="2007-06" db="EMBL/GenBank/DDBJ databases">
        <title>Full length cDNA sequences from Sitka Spruce (Picea sitchensis).</title>
        <authorList>
            <person name="Ralph S.G."/>
            <person name="Chun H.E."/>
            <person name="Liao N."/>
            <person name="Ali J."/>
            <person name="Reid K."/>
            <person name="Kolosova N."/>
            <person name="Cooper N."/>
            <person name="Cullis C."/>
            <person name="Jancsik S."/>
            <person name="Moore R."/>
            <person name="Mayo M."/>
            <person name="Wagner S."/>
            <person name="Holt R.A."/>
            <person name="Jones S.J.M."/>
            <person name="Marra M.A."/>
            <person name="Ritland C.E."/>
            <person name="Ritland K."/>
            <person name="Bohlmann J."/>
        </authorList>
    </citation>
    <scope>NUCLEOTIDE SEQUENCE</scope>
    <source>
        <tissue evidence="3">Bark</tissue>
    </source>
</reference>
<evidence type="ECO:0000259" key="2">
    <source>
        <dbReference type="PROSITE" id="PS50891"/>
    </source>
</evidence>
<organism evidence="3">
    <name type="scientific">Picea sitchensis</name>
    <name type="common">Sitka spruce</name>
    <name type="synonym">Pinus sitchensis</name>
    <dbReference type="NCBI Taxonomy" id="3332"/>
    <lineage>
        <taxon>Eukaryota</taxon>
        <taxon>Viridiplantae</taxon>
        <taxon>Streptophyta</taxon>
        <taxon>Embryophyta</taxon>
        <taxon>Tracheophyta</taxon>
        <taxon>Spermatophyta</taxon>
        <taxon>Pinopsida</taxon>
        <taxon>Pinidae</taxon>
        <taxon>Conifers I</taxon>
        <taxon>Pinales</taxon>
        <taxon>Pinaceae</taxon>
        <taxon>Picea</taxon>
    </lineage>
</organism>
<dbReference type="InterPro" id="IPR004883">
    <property type="entry name" value="LOB"/>
</dbReference>
<dbReference type="PANTHER" id="PTHR31301">
    <property type="entry name" value="LOB DOMAIN-CONTAINING PROTEIN 4-RELATED"/>
    <property type="match status" value="1"/>
</dbReference>
<proteinExistence type="evidence at transcript level"/>
<protein>
    <recommendedName>
        <fullName evidence="2">LOB domain-containing protein</fullName>
    </recommendedName>
</protein>
<dbReference type="AlphaFoldDB" id="B8LQI9"/>
<sequence>MSDMSAKSKPETWSTSPCAGCKIQRKKCSQNCVLAPYFPQGKPHKFLLVHKVFGNGHVVKLLQDLPAEQRGDAVSSMVYEASQRFRDPVHGCAGVINDLQNKVAELQSQLASTQTQLANISMHHANLLTIFNEGSGPHFYNGSLQENEDTHTLDDDEPMELWEPLWT</sequence>
<dbReference type="EMBL" id="EF678142">
    <property type="protein sequence ID" value="ABR17919.1"/>
    <property type="molecule type" value="mRNA"/>
</dbReference>
<evidence type="ECO:0000313" key="3">
    <source>
        <dbReference type="EMBL" id="ABR17919.1"/>
    </source>
</evidence>
<name>B8LQI9_PICSI</name>